<dbReference type="Pfam" id="PF01431">
    <property type="entry name" value="Peptidase_M13"/>
    <property type="match status" value="1"/>
</dbReference>
<reference evidence="10" key="1">
    <citation type="submission" date="2021-02" db="EMBL/GenBank/DDBJ databases">
        <authorList>
            <person name="Nowell W R."/>
        </authorList>
    </citation>
    <scope>NUCLEOTIDE SEQUENCE</scope>
</reference>
<dbReference type="AlphaFoldDB" id="A0A813UM10"/>
<feature type="domain" description="Peptidase M13 N-terminal" evidence="9">
    <location>
        <begin position="95"/>
        <end position="486"/>
    </location>
</feature>
<evidence type="ECO:0000256" key="1">
    <source>
        <dbReference type="ARBA" id="ARBA00001947"/>
    </source>
</evidence>
<evidence type="ECO:0000256" key="4">
    <source>
        <dbReference type="ARBA" id="ARBA00022801"/>
    </source>
</evidence>
<organism evidence="10 11">
    <name type="scientific">Rotaria sordida</name>
    <dbReference type="NCBI Taxonomy" id="392033"/>
    <lineage>
        <taxon>Eukaryota</taxon>
        <taxon>Metazoa</taxon>
        <taxon>Spiralia</taxon>
        <taxon>Gnathifera</taxon>
        <taxon>Rotifera</taxon>
        <taxon>Eurotatoria</taxon>
        <taxon>Bdelloidea</taxon>
        <taxon>Philodinida</taxon>
        <taxon>Philodinidae</taxon>
        <taxon>Rotaria</taxon>
    </lineage>
</organism>
<keyword evidence="2" id="KW-0645">Protease</keyword>
<evidence type="ECO:0000256" key="5">
    <source>
        <dbReference type="ARBA" id="ARBA00022833"/>
    </source>
</evidence>
<dbReference type="InterPro" id="IPR000718">
    <property type="entry name" value="Peptidase_M13"/>
</dbReference>
<evidence type="ECO:0000256" key="2">
    <source>
        <dbReference type="ARBA" id="ARBA00022670"/>
    </source>
</evidence>
<dbReference type="Proteomes" id="UP000663854">
    <property type="component" value="Unassembled WGS sequence"/>
</dbReference>
<dbReference type="GO" id="GO:0004222">
    <property type="term" value="F:metalloendopeptidase activity"/>
    <property type="evidence" value="ECO:0007669"/>
    <property type="project" value="InterPro"/>
</dbReference>
<comment type="caution">
    <text evidence="10">The sequence shown here is derived from an EMBL/GenBank/DDBJ whole genome shotgun (WGS) entry which is preliminary data.</text>
</comment>
<keyword evidence="5" id="KW-0862">Zinc</keyword>
<keyword evidence="6" id="KW-0482">Metalloprotease</keyword>
<dbReference type="CDD" id="cd08662">
    <property type="entry name" value="M13"/>
    <property type="match status" value="1"/>
</dbReference>
<feature type="transmembrane region" description="Helical" evidence="7">
    <location>
        <begin position="28"/>
        <end position="49"/>
    </location>
</feature>
<dbReference type="PANTHER" id="PTHR11733:SF133">
    <property type="entry name" value="PHOSPHATE-REGULATING NEUTRAL ENDOPEPTIDASE PHEX"/>
    <property type="match status" value="1"/>
</dbReference>
<dbReference type="PRINTS" id="PR00786">
    <property type="entry name" value="NEPRILYSIN"/>
</dbReference>
<dbReference type="InterPro" id="IPR024079">
    <property type="entry name" value="MetalloPept_cat_dom_sf"/>
</dbReference>
<gene>
    <name evidence="10" type="ORF">PYM288_LOCUS5929</name>
</gene>
<name>A0A813UM10_9BILA</name>
<dbReference type="GO" id="GO:0046872">
    <property type="term" value="F:metal ion binding"/>
    <property type="evidence" value="ECO:0007669"/>
    <property type="project" value="UniProtKB-KW"/>
</dbReference>
<accession>A0A813UM10</accession>
<keyword evidence="3" id="KW-0479">Metal-binding</keyword>
<dbReference type="GO" id="GO:0016485">
    <property type="term" value="P:protein processing"/>
    <property type="evidence" value="ECO:0007669"/>
    <property type="project" value="TreeGrafter"/>
</dbReference>
<keyword evidence="7" id="KW-0812">Transmembrane</keyword>
<proteinExistence type="predicted"/>
<dbReference type="Gene3D" id="1.10.1380.10">
    <property type="entry name" value="Neutral endopeptidase , domain2"/>
    <property type="match status" value="1"/>
</dbReference>
<evidence type="ECO:0000313" key="10">
    <source>
        <dbReference type="EMBL" id="CAF0827888.1"/>
    </source>
</evidence>
<keyword evidence="7" id="KW-1133">Transmembrane helix</keyword>
<evidence type="ECO:0000259" key="8">
    <source>
        <dbReference type="Pfam" id="PF01431"/>
    </source>
</evidence>
<dbReference type="PROSITE" id="PS51885">
    <property type="entry name" value="NEPRILYSIN"/>
    <property type="match status" value="1"/>
</dbReference>
<protein>
    <recommendedName>
        <fullName evidence="12">Neprilysin</fullName>
    </recommendedName>
</protein>
<dbReference type="GO" id="GO:0005886">
    <property type="term" value="C:plasma membrane"/>
    <property type="evidence" value="ECO:0007669"/>
    <property type="project" value="TreeGrafter"/>
</dbReference>
<evidence type="ECO:0000256" key="6">
    <source>
        <dbReference type="ARBA" id="ARBA00023049"/>
    </source>
</evidence>
<dbReference type="InterPro" id="IPR008753">
    <property type="entry name" value="Peptidase_M13_N"/>
</dbReference>
<keyword evidence="4" id="KW-0378">Hydrolase</keyword>
<dbReference type="SUPFAM" id="SSF55486">
    <property type="entry name" value="Metalloproteases ('zincins'), catalytic domain"/>
    <property type="match status" value="1"/>
</dbReference>
<dbReference type="EMBL" id="CAJNOH010000063">
    <property type="protein sequence ID" value="CAF0827888.1"/>
    <property type="molecule type" value="Genomic_DNA"/>
</dbReference>
<sequence length="756" mass="87114">MKVITPILTETRSQLLNSTSRFMTPTKLLGLLVGIFVITTIVFITLYGVEKTRKTITTENRTLPLATTTDDVCFTPYCVKAANYLIESIDETVEPCEDFFHFACGTWIKNTRIPDDVSAQSPFNLLRTQLYYNVIDLLSSLPVNDTNEPKAVVNARLLYKSCIDEADIEATGVDPILSLVNTELGGWPILQGSSWSSSTFDLSNLFLKLRKYAYNIIYRVNTVVSEENSTVYNIEIGQSDLALGQKQYYANETNITIAYRQLIRELAMALGNDTSMIDHDVNDIFEFEKNISKYHWTDDEQRARYDETVRTTFNNLSLTFNTTFDFTDYVRRSYLLGNVTLQDTDIIAVSEIEYLNNVSLILQRASPRTIQNYIVWRFILSRTSDMPQHIRIIRQRFDRIFRGTNTERPRTVRCGSFVNRILGFAVSKLYIKKYFDENAFNESLEMINNIRDAFIEMLQGSTWMDVESKTKAIEKARSIDQHIGYPDYLASNNNTKLDEDYAEYTFNSSYIRNILKLLEIFAKENFQLLRKPVDKKDWDEYSAPSVVNAFYDPSTNRISFPAGILQIPFFNKDAPKYLNYGGIGYVIGHEVTHGFDDTGRQFDKDGNRIPWWTEETIKKFNERKTCIINQYSNYTVTQIDMQADGNLTQGEDIADNGGLRGAFFAYQKWAANNKNVDKRLPGLQKYSSEQLFFINYAYNWCIKMTNAYAVNRLRIDVHSLDQFRVIGPTSNFDEFDRAFGCTPGQGNSRKDKCSVW</sequence>
<dbReference type="InterPro" id="IPR018497">
    <property type="entry name" value="Peptidase_M13_C"/>
</dbReference>
<dbReference type="InterPro" id="IPR042089">
    <property type="entry name" value="Peptidase_M13_dom_2"/>
</dbReference>
<evidence type="ECO:0000256" key="7">
    <source>
        <dbReference type="SAM" id="Phobius"/>
    </source>
</evidence>
<evidence type="ECO:0000256" key="3">
    <source>
        <dbReference type="ARBA" id="ARBA00022723"/>
    </source>
</evidence>
<evidence type="ECO:0000259" key="9">
    <source>
        <dbReference type="Pfam" id="PF05649"/>
    </source>
</evidence>
<evidence type="ECO:0008006" key="12">
    <source>
        <dbReference type="Google" id="ProtNLM"/>
    </source>
</evidence>
<dbReference type="PANTHER" id="PTHR11733">
    <property type="entry name" value="ZINC METALLOPROTEASE FAMILY M13 NEPRILYSIN-RELATED"/>
    <property type="match status" value="1"/>
</dbReference>
<dbReference type="Pfam" id="PF05649">
    <property type="entry name" value="Peptidase_M13_N"/>
    <property type="match status" value="1"/>
</dbReference>
<feature type="domain" description="Peptidase M13 C-terminal" evidence="8">
    <location>
        <begin position="548"/>
        <end position="755"/>
    </location>
</feature>
<keyword evidence="7" id="KW-0472">Membrane</keyword>
<dbReference type="Gene3D" id="3.40.390.10">
    <property type="entry name" value="Collagenase (Catalytic Domain)"/>
    <property type="match status" value="1"/>
</dbReference>
<comment type="cofactor">
    <cofactor evidence="1">
        <name>Zn(2+)</name>
        <dbReference type="ChEBI" id="CHEBI:29105"/>
    </cofactor>
</comment>
<evidence type="ECO:0000313" key="11">
    <source>
        <dbReference type="Proteomes" id="UP000663854"/>
    </source>
</evidence>